<dbReference type="EMBL" id="BKCJ010003290">
    <property type="protein sequence ID" value="GEU54171.1"/>
    <property type="molecule type" value="Genomic_DNA"/>
</dbReference>
<feature type="compositionally biased region" description="Polar residues" evidence="1">
    <location>
        <begin position="212"/>
        <end position="222"/>
    </location>
</feature>
<organism evidence="2">
    <name type="scientific">Tanacetum cinerariifolium</name>
    <name type="common">Dalmatian daisy</name>
    <name type="synonym">Chrysanthemum cinerariifolium</name>
    <dbReference type="NCBI Taxonomy" id="118510"/>
    <lineage>
        <taxon>Eukaryota</taxon>
        <taxon>Viridiplantae</taxon>
        <taxon>Streptophyta</taxon>
        <taxon>Embryophyta</taxon>
        <taxon>Tracheophyta</taxon>
        <taxon>Spermatophyta</taxon>
        <taxon>Magnoliopsida</taxon>
        <taxon>eudicotyledons</taxon>
        <taxon>Gunneridae</taxon>
        <taxon>Pentapetalae</taxon>
        <taxon>asterids</taxon>
        <taxon>campanulids</taxon>
        <taxon>Asterales</taxon>
        <taxon>Asteraceae</taxon>
        <taxon>Asteroideae</taxon>
        <taxon>Anthemideae</taxon>
        <taxon>Anthemidinae</taxon>
        <taxon>Tanacetum</taxon>
    </lineage>
</organism>
<feature type="region of interest" description="Disordered" evidence="1">
    <location>
        <begin position="290"/>
        <end position="314"/>
    </location>
</feature>
<proteinExistence type="predicted"/>
<protein>
    <submittedName>
        <fullName evidence="2">Uncharacterized protein</fullName>
    </submittedName>
</protein>
<feature type="compositionally biased region" description="Basic and acidic residues" evidence="1">
    <location>
        <begin position="295"/>
        <end position="314"/>
    </location>
</feature>
<accession>A0A6L2KWY4</accession>
<feature type="region of interest" description="Disordered" evidence="1">
    <location>
        <begin position="207"/>
        <end position="237"/>
    </location>
</feature>
<sequence>MSTIEFAETQNSVVFLEKPAKVKIVNEDVQIRALIDRKKIIVTEASIKRDLQLQDAKGTACLPNDTIFEELARMSTVASAIICLAKNQKFNFSKYIFDSMVKNLEAGVKLFMFPRFVQVFVNHQIGDMSHHKKIFVTPSFTKKNEEEMFGVDDLGGDEVIMDVTTGENVAQSTKDAKKEVSSADPVTTAEIKSAKPKARGVIVQEPSEFRKTSSSQPSQLSQAKDKGKGIMVEPQKPLKKKDHIAFDEEVARKLKAKMKAEMEEEERIAREKDEANMDIVKEWSKKTQAKVTEASSKRAGDELEQESAKRQKLEKENDYAKLKRCLEIVLEDDDDVTIKATPLSSKYPTIVDYKIYKEGKKSYFKIIMTDGNSQSYLTFRKMFKNFNRDDL</sequence>
<gene>
    <name evidence="2" type="ORF">Tci_026149</name>
</gene>
<dbReference type="AlphaFoldDB" id="A0A6L2KWY4"/>
<name>A0A6L2KWY4_TANCI</name>
<reference evidence="2" key="1">
    <citation type="journal article" date="2019" name="Sci. Rep.">
        <title>Draft genome of Tanacetum cinerariifolium, the natural source of mosquito coil.</title>
        <authorList>
            <person name="Yamashiro T."/>
            <person name="Shiraishi A."/>
            <person name="Satake H."/>
            <person name="Nakayama K."/>
        </authorList>
    </citation>
    <scope>NUCLEOTIDE SEQUENCE</scope>
</reference>
<comment type="caution">
    <text evidence="2">The sequence shown here is derived from an EMBL/GenBank/DDBJ whole genome shotgun (WGS) entry which is preliminary data.</text>
</comment>
<evidence type="ECO:0000256" key="1">
    <source>
        <dbReference type="SAM" id="MobiDB-lite"/>
    </source>
</evidence>
<evidence type="ECO:0000313" key="2">
    <source>
        <dbReference type="EMBL" id="GEU54171.1"/>
    </source>
</evidence>